<feature type="region of interest" description="Disordered" evidence="1">
    <location>
        <begin position="86"/>
        <end position="203"/>
    </location>
</feature>
<feature type="non-terminal residue" evidence="2">
    <location>
        <position position="203"/>
    </location>
</feature>
<proteinExistence type="predicted"/>
<feature type="compositionally biased region" description="Polar residues" evidence="1">
    <location>
        <begin position="191"/>
        <end position="203"/>
    </location>
</feature>
<gene>
    <name evidence="2" type="ORF">GDO78_022870</name>
</gene>
<feature type="compositionally biased region" description="Polar residues" evidence="1">
    <location>
        <begin position="96"/>
        <end position="112"/>
    </location>
</feature>
<reference evidence="2" key="1">
    <citation type="thesis" date="2020" institute="ProQuest LLC" country="789 East Eisenhower Parkway, Ann Arbor, MI, USA">
        <title>Comparative Genomics and Chromosome Evolution.</title>
        <authorList>
            <person name="Mudd A.B."/>
        </authorList>
    </citation>
    <scope>NUCLEOTIDE SEQUENCE</scope>
    <source>
        <strain evidence="2">HN-11 Male</strain>
        <tissue evidence="2">Kidney and liver</tissue>
    </source>
</reference>
<protein>
    <submittedName>
        <fullName evidence="2">Uncharacterized protein</fullName>
    </submittedName>
</protein>
<keyword evidence="3" id="KW-1185">Reference proteome</keyword>
<organism evidence="2 3">
    <name type="scientific">Eleutherodactylus coqui</name>
    <name type="common">Puerto Rican coqui</name>
    <dbReference type="NCBI Taxonomy" id="57060"/>
    <lineage>
        <taxon>Eukaryota</taxon>
        <taxon>Metazoa</taxon>
        <taxon>Chordata</taxon>
        <taxon>Craniata</taxon>
        <taxon>Vertebrata</taxon>
        <taxon>Euteleostomi</taxon>
        <taxon>Amphibia</taxon>
        <taxon>Batrachia</taxon>
        <taxon>Anura</taxon>
        <taxon>Neobatrachia</taxon>
        <taxon>Hyloidea</taxon>
        <taxon>Eleutherodactylidae</taxon>
        <taxon>Eleutherodactylinae</taxon>
        <taxon>Eleutherodactylus</taxon>
        <taxon>Eleutherodactylus</taxon>
    </lineage>
</organism>
<feature type="compositionally biased region" description="Polar residues" evidence="1">
    <location>
        <begin position="129"/>
        <end position="143"/>
    </location>
</feature>
<dbReference type="AlphaFoldDB" id="A0A8J6EG73"/>
<name>A0A8J6EG73_ELECQ</name>
<feature type="region of interest" description="Disordered" evidence="1">
    <location>
        <begin position="1"/>
        <end position="31"/>
    </location>
</feature>
<evidence type="ECO:0000256" key="1">
    <source>
        <dbReference type="SAM" id="MobiDB-lite"/>
    </source>
</evidence>
<dbReference type="Proteomes" id="UP000770717">
    <property type="component" value="Unassembled WGS sequence"/>
</dbReference>
<evidence type="ECO:0000313" key="3">
    <source>
        <dbReference type="Proteomes" id="UP000770717"/>
    </source>
</evidence>
<evidence type="ECO:0000313" key="2">
    <source>
        <dbReference type="EMBL" id="KAG9468374.1"/>
    </source>
</evidence>
<feature type="compositionally biased region" description="Basic and acidic residues" evidence="1">
    <location>
        <begin position="7"/>
        <end position="31"/>
    </location>
</feature>
<dbReference type="EMBL" id="WNTK01000908">
    <property type="protein sequence ID" value="KAG9468375.1"/>
    <property type="molecule type" value="Genomic_DNA"/>
</dbReference>
<feature type="compositionally biased region" description="Basic and acidic residues" evidence="1">
    <location>
        <begin position="145"/>
        <end position="169"/>
    </location>
</feature>
<dbReference type="EMBL" id="WNTK01000908">
    <property type="protein sequence ID" value="KAG9468373.1"/>
    <property type="molecule type" value="Genomic_DNA"/>
</dbReference>
<sequence>MENEPEREDRFVKVHGSMDWDTDRKPPEGFHDVTSLDHTTSKSSVVSCNLAQSVRNVKKESLLHKASGNSFNSQLPDTQHNTAYIKEESQEESNPHMHTSNILTKNVSTSSDMDVLSTEGGDRIGSHIGTPTDQTQEQYTSPQMVRDHLPEKANASEEYTKPYHIKEESNSCDEDSLTDTDPYSPIHGANAKNTPSQANEESA</sequence>
<comment type="caution">
    <text evidence="2">The sequence shown here is derived from an EMBL/GenBank/DDBJ whole genome shotgun (WGS) entry which is preliminary data.</text>
</comment>
<dbReference type="EMBL" id="WNTK01000908">
    <property type="protein sequence ID" value="KAG9468374.1"/>
    <property type="molecule type" value="Genomic_DNA"/>
</dbReference>
<accession>A0A8J6EG73</accession>